<proteinExistence type="inferred from homology"/>
<dbReference type="CDD" id="cd08896">
    <property type="entry name" value="SRPBCC_CalC_Aha1-like_3"/>
    <property type="match status" value="1"/>
</dbReference>
<keyword evidence="4" id="KW-1185">Reference proteome</keyword>
<dbReference type="RefSeq" id="WP_386818239.1">
    <property type="nucleotide sequence ID" value="NZ_JBHUIT010000002.1"/>
</dbReference>
<organism evidence="3 4">
    <name type="scientific">Luteolibacter algae</name>
    <dbReference type="NCBI Taxonomy" id="454151"/>
    <lineage>
        <taxon>Bacteria</taxon>
        <taxon>Pseudomonadati</taxon>
        <taxon>Verrucomicrobiota</taxon>
        <taxon>Verrucomicrobiia</taxon>
        <taxon>Verrucomicrobiales</taxon>
        <taxon>Verrucomicrobiaceae</taxon>
        <taxon>Luteolibacter</taxon>
    </lineage>
</organism>
<comment type="similarity">
    <text evidence="1">Belongs to the AHA1 family.</text>
</comment>
<evidence type="ECO:0000313" key="3">
    <source>
        <dbReference type="EMBL" id="MFD2255582.1"/>
    </source>
</evidence>
<comment type="caution">
    <text evidence="3">The sequence shown here is derived from an EMBL/GenBank/DDBJ whole genome shotgun (WGS) entry which is preliminary data.</text>
</comment>
<dbReference type="SUPFAM" id="SSF55961">
    <property type="entry name" value="Bet v1-like"/>
    <property type="match status" value="2"/>
</dbReference>
<dbReference type="PANTHER" id="PTHR36929:SF5">
    <property type="entry name" value="BLR6751 PROTEIN"/>
    <property type="match status" value="1"/>
</dbReference>
<protein>
    <submittedName>
        <fullName evidence="3">SRPBCC domain-containing protein</fullName>
    </submittedName>
</protein>
<dbReference type="PANTHER" id="PTHR36929">
    <property type="entry name" value="ATTACHMENT SUBUNIT, PUTATIVE-RELATED"/>
    <property type="match status" value="1"/>
</dbReference>
<evidence type="ECO:0000259" key="2">
    <source>
        <dbReference type="Pfam" id="PF08327"/>
    </source>
</evidence>
<evidence type="ECO:0000256" key="1">
    <source>
        <dbReference type="ARBA" id="ARBA00006817"/>
    </source>
</evidence>
<feature type="domain" description="Activator of Hsp90 ATPase homologue 1/2-like C-terminal" evidence="2">
    <location>
        <begin position="157"/>
        <end position="292"/>
    </location>
</feature>
<dbReference type="EMBL" id="JBHUIT010000002">
    <property type="protein sequence ID" value="MFD2255582.1"/>
    <property type="molecule type" value="Genomic_DNA"/>
</dbReference>
<gene>
    <name evidence="3" type="ORF">ACFSSA_02750</name>
</gene>
<name>A0ABW5D453_9BACT</name>
<dbReference type="Proteomes" id="UP001597375">
    <property type="component" value="Unassembled WGS sequence"/>
</dbReference>
<dbReference type="InterPro" id="IPR013538">
    <property type="entry name" value="ASHA1/2-like_C"/>
</dbReference>
<evidence type="ECO:0000313" key="4">
    <source>
        <dbReference type="Proteomes" id="UP001597375"/>
    </source>
</evidence>
<accession>A0ABW5D453</accession>
<dbReference type="InterPro" id="IPR023393">
    <property type="entry name" value="START-like_dom_sf"/>
</dbReference>
<reference evidence="4" key="1">
    <citation type="journal article" date="2019" name="Int. J. Syst. Evol. Microbiol.">
        <title>The Global Catalogue of Microorganisms (GCM) 10K type strain sequencing project: providing services to taxonomists for standard genome sequencing and annotation.</title>
        <authorList>
            <consortium name="The Broad Institute Genomics Platform"/>
            <consortium name="The Broad Institute Genome Sequencing Center for Infectious Disease"/>
            <person name="Wu L."/>
            <person name="Ma J."/>
        </authorList>
    </citation>
    <scope>NUCLEOTIDE SEQUENCE [LARGE SCALE GENOMIC DNA]</scope>
    <source>
        <strain evidence="4">CGMCC 4.7106</strain>
    </source>
</reference>
<dbReference type="Pfam" id="PF08327">
    <property type="entry name" value="AHSA1"/>
    <property type="match status" value="2"/>
</dbReference>
<sequence length="293" mass="33501">MNEPFTFRNSRVLSATPEQIHRAFQNRDILAGWWGPEGFSSVIHEFDFSPRGILKMDMRGPDGTIYPNIYRFESIGRERIVFVHPEAPHSFTAEILLEPLDGKTKLTRSQTFDDPDEFEKVSSFIPACNEQLLDRLSLQLACHFPGELDLVFSRIIDAPAEKVFRAWTDPEMIVKWFTPPPWKTVSAELDVRPGGRMFLMMQGPDGVLMPNAGVYLEVVPSRRLVSTDAYTEGWIPSPKPFVTIDLNFEDLGGQTKYIAIARHWTKEDLETHRKMGFHTGWSTATDQLETLIK</sequence>
<feature type="domain" description="Activator of Hsp90 ATPase homologue 1/2-like C-terminal" evidence="2">
    <location>
        <begin position="15"/>
        <end position="121"/>
    </location>
</feature>
<dbReference type="Gene3D" id="3.30.530.20">
    <property type="match status" value="2"/>
</dbReference>